<comment type="similarity">
    <text evidence="1">Belongs to the AHA1 family.</text>
</comment>
<comment type="caution">
    <text evidence="3">The sequence shown here is derived from an EMBL/GenBank/DDBJ whole genome shotgun (WGS) entry which is preliminary data.</text>
</comment>
<dbReference type="InterPro" id="IPR013538">
    <property type="entry name" value="ASHA1/2-like_C"/>
</dbReference>
<gene>
    <name evidence="3" type="ORF">CLV82_1333</name>
</gene>
<evidence type="ECO:0000256" key="1">
    <source>
        <dbReference type="ARBA" id="ARBA00006817"/>
    </source>
</evidence>
<evidence type="ECO:0000313" key="3">
    <source>
        <dbReference type="EMBL" id="TDQ30646.1"/>
    </source>
</evidence>
<dbReference type="InterPro" id="IPR023393">
    <property type="entry name" value="START-like_dom_sf"/>
</dbReference>
<dbReference type="OrthoDB" id="2355173at2"/>
<feature type="domain" description="Activator of Hsp90 ATPase homologue 1/2-like C-terminal" evidence="2">
    <location>
        <begin position="11"/>
        <end position="139"/>
    </location>
</feature>
<dbReference type="SUPFAM" id="SSF55961">
    <property type="entry name" value="Bet v1-like"/>
    <property type="match status" value="1"/>
</dbReference>
<evidence type="ECO:0000259" key="2">
    <source>
        <dbReference type="Pfam" id="PF08327"/>
    </source>
</evidence>
<dbReference type="Gene3D" id="3.30.530.20">
    <property type="match status" value="1"/>
</dbReference>
<evidence type="ECO:0000313" key="4">
    <source>
        <dbReference type="Proteomes" id="UP000295468"/>
    </source>
</evidence>
<keyword evidence="4" id="KW-1185">Reference proteome</keyword>
<dbReference type="AlphaFoldDB" id="A0A4R6TIQ1"/>
<accession>A0A4R6TIQ1</accession>
<dbReference type="Proteomes" id="UP000295468">
    <property type="component" value="Unassembled WGS sequence"/>
</dbReference>
<sequence length="143" mass="16636">MKPIIVSQTLNAPREKVWSALTNHEEMVQWYFEQIVDFKPVIGFSTDFDVTSGGRIFRHQWEVTEVVPGERITYTWNYPDYPGEGLVTFELEEDGDGTLVRVLNWGIETFPQEIPEFSSASCKAGWEYFIQGRLKEYIEQETS</sequence>
<dbReference type="RefSeq" id="WP_133643537.1">
    <property type="nucleotide sequence ID" value="NZ_SNYI01000002.1"/>
</dbReference>
<dbReference type="CDD" id="cd07814">
    <property type="entry name" value="SRPBCC_CalC_Aha1-like"/>
    <property type="match status" value="1"/>
</dbReference>
<protein>
    <submittedName>
        <fullName evidence="3">Uncharacterized protein YndB with AHSA1/START domain</fullName>
    </submittedName>
</protein>
<dbReference type="EMBL" id="SNYI01000002">
    <property type="protein sequence ID" value="TDQ30646.1"/>
    <property type="molecule type" value="Genomic_DNA"/>
</dbReference>
<reference evidence="3 4" key="1">
    <citation type="submission" date="2019-03" db="EMBL/GenBank/DDBJ databases">
        <title>Genomic Encyclopedia of Archaeal and Bacterial Type Strains, Phase II (KMG-II): from individual species to whole genera.</title>
        <authorList>
            <person name="Goeker M."/>
        </authorList>
    </citation>
    <scope>NUCLEOTIDE SEQUENCE [LARGE SCALE GENOMIC DNA]</scope>
    <source>
        <strain evidence="3 4">DSM 18435</strain>
    </source>
</reference>
<name>A0A4R6TIQ1_9FLAO</name>
<dbReference type="Pfam" id="PF08327">
    <property type="entry name" value="AHSA1"/>
    <property type="match status" value="1"/>
</dbReference>
<organism evidence="3 4">
    <name type="scientific">Zeaxanthinibacter enoshimensis</name>
    <dbReference type="NCBI Taxonomy" id="392009"/>
    <lineage>
        <taxon>Bacteria</taxon>
        <taxon>Pseudomonadati</taxon>
        <taxon>Bacteroidota</taxon>
        <taxon>Flavobacteriia</taxon>
        <taxon>Flavobacteriales</taxon>
        <taxon>Flavobacteriaceae</taxon>
        <taxon>Zeaxanthinibacter</taxon>
    </lineage>
</organism>
<proteinExistence type="inferred from homology"/>